<protein>
    <recommendedName>
        <fullName evidence="4">Binary cytotoxin component</fullName>
    </recommendedName>
</protein>
<sequence>MTVHTIDTSFQYPAPDMNKIYKSREELNYKIRTLGNLYLPVLAEELKGLEKEINTTDAQALKAITLIPSALQTSEILQYYTIIENLKNENPTSEQKEAIDSFYGEIKSLIGNSTTETLKLFTELNNSLTNLQAVTLSDNQYRINELDTSILKISPQLSEEESAIERLVTDETALNEAIKIIEATDTFSLIKDVFLSLEKLAALNLSAPQLELVKAGIGAAGKILDLVSNAIKYDNLVTARRQTQTKLDNRRLNLAGIKKELKTLEDRKFQLLELQAIKNPRETYTHEISTLTESVEKFLQINSYEASDDLHAVVKRFIEQTNVFVAHLNSLRKEWRS</sequence>
<keyword evidence="1" id="KW-0175">Coiled coil</keyword>
<dbReference type="RefSeq" id="WP_047537570.1">
    <property type="nucleotide sequence ID" value="NZ_FNRV01000001.1"/>
</dbReference>
<organism evidence="2 3">
    <name type="scientific">Pseudomonas mohnii</name>
    <dbReference type="NCBI Taxonomy" id="395600"/>
    <lineage>
        <taxon>Bacteria</taxon>
        <taxon>Pseudomonadati</taxon>
        <taxon>Pseudomonadota</taxon>
        <taxon>Gammaproteobacteria</taxon>
        <taxon>Pseudomonadales</taxon>
        <taxon>Pseudomonadaceae</taxon>
        <taxon>Pseudomonas</taxon>
    </lineage>
</organism>
<gene>
    <name evidence="2" type="ORF">SAMN05216205_4124</name>
</gene>
<evidence type="ECO:0000313" key="3">
    <source>
        <dbReference type="Proteomes" id="UP000199665"/>
    </source>
</evidence>
<feature type="coiled-coil region" evidence="1">
    <location>
        <begin position="247"/>
        <end position="274"/>
    </location>
</feature>
<proteinExistence type="predicted"/>
<dbReference type="Proteomes" id="UP000199665">
    <property type="component" value="Unassembled WGS sequence"/>
</dbReference>
<reference evidence="2 3" key="1">
    <citation type="submission" date="2016-10" db="EMBL/GenBank/DDBJ databases">
        <authorList>
            <person name="Varghese N."/>
            <person name="Submissions S."/>
        </authorList>
    </citation>
    <scope>NUCLEOTIDE SEQUENCE [LARGE SCALE GENOMIC DNA]</scope>
    <source>
        <strain evidence="2 3">DSM 18327</strain>
    </source>
</reference>
<comment type="caution">
    <text evidence="2">The sequence shown here is derived from an EMBL/GenBank/DDBJ whole genome shotgun (WGS) entry which is preliminary data.</text>
</comment>
<evidence type="ECO:0000313" key="2">
    <source>
        <dbReference type="EMBL" id="SED07040.1"/>
    </source>
</evidence>
<name>A0ABY0Y7C7_9PSED</name>
<dbReference type="EMBL" id="FNRV01000001">
    <property type="protein sequence ID" value="SED07040.1"/>
    <property type="molecule type" value="Genomic_DNA"/>
</dbReference>
<dbReference type="InterPro" id="IPR047760">
    <property type="entry name" value="XaxB-like"/>
</dbReference>
<accession>A0ABY0Y7C7</accession>
<dbReference type="NCBIfam" id="NF033927">
    <property type="entry name" value="alph_xenorhab_B"/>
    <property type="match status" value="1"/>
</dbReference>
<evidence type="ECO:0000256" key="1">
    <source>
        <dbReference type="SAM" id="Coils"/>
    </source>
</evidence>
<evidence type="ECO:0008006" key="4">
    <source>
        <dbReference type="Google" id="ProtNLM"/>
    </source>
</evidence>
<keyword evidence="3" id="KW-1185">Reference proteome</keyword>